<comment type="subcellular location">
    <subcellularLocation>
        <location evidence="1">Membrane</location>
    </subcellularLocation>
    <subcellularLocation>
        <location evidence="2">Secreted</location>
    </subcellularLocation>
</comment>
<dbReference type="PRINTS" id="PR01488">
    <property type="entry name" value="RTXTOXINA"/>
</dbReference>
<dbReference type="PANTHER" id="PTHR38340">
    <property type="entry name" value="S-LAYER PROTEIN"/>
    <property type="match status" value="1"/>
</dbReference>
<dbReference type="GO" id="GO:0090729">
    <property type="term" value="F:toxin activity"/>
    <property type="evidence" value="ECO:0007669"/>
    <property type="project" value="UniProtKB-KW"/>
</dbReference>
<keyword evidence="4" id="KW-0800">Toxin</keyword>
<dbReference type="GO" id="GO:0005576">
    <property type="term" value="C:extracellular region"/>
    <property type="evidence" value="ECO:0007669"/>
    <property type="project" value="UniProtKB-SubCell"/>
</dbReference>
<dbReference type="AlphaFoldDB" id="A0A2P7S5E9"/>
<evidence type="ECO:0000256" key="6">
    <source>
        <dbReference type="ARBA" id="ARBA00023026"/>
    </source>
</evidence>
<keyword evidence="6" id="KW-0843">Virulence</keyword>
<dbReference type="RefSeq" id="WP_106773367.1">
    <property type="nucleotide sequence ID" value="NZ_PXYK01000016.1"/>
</dbReference>
<evidence type="ECO:0000256" key="1">
    <source>
        <dbReference type="ARBA" id="ARBA00004370"/>
    </source>
</evidence>
<organism evidence="8 9">
    <name type="scientific">Kumtagia ephedrae</name>
    <dbReference type="NCBI Taxonomy" id="2116701"/>
    <lineage>
        <taxon>Bacteria</taxon>
        <taxon>Pseudomonadati</taxon>
        <taxon>Pseudomonadota</taxon>
        <taxon>Alphaproteobacteria</taxon>
        <taxon>Hyphomicrobiales</taxon>
        <taxon>Phyllobacteriaceae</taxon>
        <taxon>Kumtagia</taxon>
    </lineage>
</organism>
<dbReference type="SUPFAM" id="SSF51120">
    <property type="entry name" value="beta-Roll"/>
    <property type="match status" value="4"/>
</dbReference>
<protein>
    <submittedName>
        <fullName evidence="8">Calcium-binding protein</fullName>
    </submittedName>
</protein>
<dbReference type="InterPro" id="IPR003995">
    <property type="entry name" value="RTX_toxin_determinant-A"/>
</dbReference>
<dbReference type="InterPro" id="IPR050557">
    <property type="entry name" value="RTX_toxin/Mannuronan_C5-epim"/>
</dbReference>
<dbReference type="InterPro" id="IPR011049">
    <property type="entry name" value="Serralysin-like_metalloprot_C"/>
</dbReference>
<dbReference type="InterPro" id="IPR001343">
    <property type="entry name" value="Hemolysn_Ca-bd"/>
</dbReference>
<dbReference type="Pfam" id="PF00353">
    <property type="entry name" value="HemolysinCabind"/>
    <property type="match status" value="5"/>
</dbReference>
<proteinExistence type="predicted"/>
<gene>
    <name evidence="8" type="ORF">C7I84_16770</name>
</gene>
<dbReference type="Proteomes" id="UP000241229">
    <property type="component" value="Unassembled WGS sequence"/>
</dbReference>
<sequence length="608" mass="61821">MATVTMSFPGGTYLPEFVDYNPSLGELIDLEGATLVGTPTATRIVFQLENGLVLRINGTGFSFSGNDPTGGTVTGLQLFLSDGTTVLQAITGLNRPLIDVNDAAQAFETDPWAMNQWLMSGNDTINGSAGSDDLYGHGGNDTLKGGGGDDFIRGGAGIDTYDGGADFDVLAFDEYDPTALRGISLNVQAGTVVDSWGNNETFKNFESYRGTQFADVLNGSSSDEQLFGLGGRDKIDGKGGVDEVRYDRDSRWGGLDGVTVNLTDGTAIDGFGKQDTLVSIERARGTWTDDVLIGSSGANRLRGLDGKDVLDGKAGADDMRGGGGDDTYVVDNSGDLVDENPNADFAWGIDTVQSSITFSLANTARVFGDVENLTLTGTAAINGTGNALNNTIIGNGGNNSLSGANGNDRLEGGVGNDTLNGGNGADALIGGTGGDTASYAGASAGVTASLASPAANKGAAAGDTYSSIEYLLGSSHADTLIGNSGNNIINGGLGSDKLTGGAGADSFRIATTLGASNVDTITDFSAADDVVQLENGVFLALATTGTLAATAFRANTTGLAGDATDRIIYETDTGKLFYDADGNGAGAAIHFATLTGAPSITSADFTVI</sequence>
<dbReference type="GO" id="GO:0016020">
    <property type="term" value="C:membrane"/>
    <property type="evidence" value="ECO:0007669"/>
    <property type="project" value="UniProtKB-SubCell"/>
</dbReference>
<evidence type="ECO:0000313" key="9">
    <source>
        <dbReference type="Proteomes" id="UP000241229"/>
    </source>
</evidence>
<dbReference type="PANTHER" id="PTHR38340:SF1">
    <property type="entry name" value="S-LAYER PROTEIN"/>
    <property type="match status" value="1"/>
</dbReference>
<evidence type="ECO:0000313" key="8">
    <source>
        <dbReference type="EMBL" id="PSJ57687.1"/>
    </source>
</evidence>
<dbReference type="Gene3D" id="2.150.10.10">
    <property type="entry name" value="Serralysin-like metalloprotease, C-terminal"/>
    <property type="match status" value="4"/>
</dbReference>
<dbReference type="PROSITE" id="PS00330">
    <property type="entry name" value="HEMOLYSIN_CALCIUM"/>
    <property type="match status" value="4"/>
</dbReference>
<keyword evidence="7" id="KW-0472">Membrane</keyword>
<evidence type="ECO:0000256" key="4">
    <source>
        <dbReference type="ARBA" id="ARBA00022656"/>
    </source>
</evidence>
<dbReference type="EMBL" id="PXYK01000016">
    <property type="protein sequence ID" value="PSJ57687.1"/>
    <property type="molecule type" value="Genomic_DNA"/>
</dbReference>
<dbReference type="GO" id="GO:0005509">
    <property type="term" value="F:calcium ion binding"/>
    <property type="evidence" value="ECO:0007669"/>
    <property type="project" value="InterPro"/>
</dbReference>
<dbReference type="OrthoDB" id="8110404at2"/>
<comment type="caution">
    <text evidence="8">The sequence shown here is derived from an EMBL/GenBank/DDBJ whole genome shotgun (WGS) entry which is preliminary data.</text>
</comment>
<evidence type="ECO:0000256" key="7">
    <source>
        <dbReference type="ARBA" id="ARBA00023136"/>
    </source>
</evidence>
<dbReference type="PRINTS" id="PR00313">
    <property type="entry name" value="CABNDNGRPT"/>
</dbReference>
<dbReference type="InterPro" id="IPR018511">
    <property type="entry name" value="Hemolysin-typ_Ca-bd_CS"/>
</dbReference>
<evidence type="ECO:0000256" key="2">
    <source>
        <dbReference type="ARBA" id="ARBA00004613"/>
    </source>
</evidence>
<keyword evidence="3" id="KW-0964">Secreted</keyword>
<keyword evidence="5" id="KW-0677">Repeat</keyword>
<evidence type="ECO:0000256" key="3">
    <source>
        <dbReference type="ARBA" id="ARBA00022525"/>
    </source>
</evidence>
<reference evidence="8 9" key="1">
    <citation type="submission" date="2018-03" db="EMBL/GenBank/DDBJ databases">
        <title>The draft genome of Mesorhizobium sp. 6GN-30.</title>
        <authorList>
            <person name="Liu L."/>
            <person name="Li L."/>
            <person name="Wang T."/>
            <person name="Zhang X."/>
            <person name="Liang L."/>
        </authorList>
    </citation>
    <scope>NUCLEOTIDE SEQUENCE [LARGE SCALE GENOMIC DNA]</scope>
    <source>
        <strain evidence="8 9">6GN30</strain>
    </source>
</reference>
<accession>A0A2P7S5E9</accession>
<keyword evidence="9" id="KW-1185">Reference proteome</keyword>
<name>A0A2P7S5E9_9HYPH</name>
<evidence type="ECO:0000256" key="5">
    <source>
        <dbReference type="ARBA" id="ARBA00022737"/>
    </source>
</evidence>